<feature type="binding site" evidence="6">
    <location>
        <position position="15"/>
    </location>
    <ligand>
        <name>ATP</name>
        <dbReference type="ChEBI" id="CHEBI:30616"/>
    </ligand>
</feature>
<comment type="function">
    <text evidence="6">Catalyzes the formation of acetyl phosphate from acetate and ATP. Can also catalyze the reverse reaction.</text>
</comment>
<dbReference type="PRINTS" id="PR00471">
    <property type="entry name" value="ACETATEKNASE"/>
</dbReference>
<keyword evidence="6" id="KW-0963">Cytoplasm</keyword>
<feature type="region of interest" description="Disordered" evidence="8">
    <location>
        <begin position="36"/>
        <end position="56"/>
    </location>
</feature>
<feature type="active site" description="Proton donor/acceptor" evidence="6">
    <location>
        <position position="149"/>
    </location>
</feature>
<dbReference type="PROSITE" id="PS01076">
    <property type="entry name" value="ACETATE_KINASE_2"/>
    <property type="match status" value="1"/>
</dbReference>
<comment type="subcellular location">
    <subcellularLocation>
        <location evidence="6">Cytoplasm</location>
    </subcellularLocation>
</comment>
<keyword evidence="10" id="KW-1185">Reference proteome</keyword>
<dbReference type="InterPro" id="IPR004372">
    <property type="entry name" value="Ac/propionate_kinase"/>
</dbReference>
<evidence type="ECO:0000256" key="7">
    <source>
        <dbReference type="RuleBase" id="RU003835"/>
    </source>
</evidence>
<sequence length="416" mass="43372">MATVLVLNSGSSSLKYQLVDPASGRSVAGGIVERIGEPTGSATHQSGESETGETVRDARVPDHGAALRLVLDLFDEAGPSLADAGITAVGHRVVHGGAVFTEPTLVDDDVVAAVRDLIPLAPLHNPAAVEGIEVARELLAHLPHVAVFDTAFFAPLPAAAATYALDREVTAEHGIRRYGFHGTSHEFVSSAVTAHPAVVANLTAEGRRPESLRQVVLHLGNGASASAVLGGRPVDTSMGFTPLEGLVMGTRPGDLDPGIVFHLIRAGLSPSDVDTLLNKRSGLLGMAGANDMREVRKLADTGDADARLALEVYLHRLRKYVGAYAAVLGGIDVLTFTAGVGENDHRIRSGVVRDLKFLGLTIDPAANEARSDEARVVSVREQAAPGSTAAALPLVMVVPTNEELAIARQAMELAEG</sequence>
<dbReference type="Pfam" id="PF00871">
    <property type="entry name" value="Acetate_kinase"/>
    <property type="match status" value="1"/>
</dbReference>
<feature type="binding site" evidence="6">
    <location>
        <begin position="291"/>
        <end position="293"/>
    </location>
    <ligand>
        <name>ATP</name>
        <dbReference type="ChEBI" id="CHEBI:30616"/>
    </ligand>
</feature>
<protein>
    <recommendedName>
        <fullName evidence="6">Acetate kinase</fullName>
        <ecNumber evidence="6">2.7.2.1</ecNumber>
    </recommendedName>
    <alternativeName>
        <fullName evidence="6">Acetokinase</fullName>
    </alternativeName>
</protein>
<feature type="site" description="Transition state stabilizer" evidence="6">
    <location>
        <position position="181"/>
    </location>
</feature>
<feature type="binding site" evidence="6">
    <location>
        <position position="8"/>
    </location>
    <ligand>
        <name>Mg(2+)</name>
        <dbReference type="ChEBI" id="CHEBI:18420"/>
    </ligand>
</feature>
<keyword evidence="2 6" id="KW-0808">Transferase</keyword>
<keyword evidence="6" id="KW-0460">Magnesium</keyword>
<comment type="similarity">
    <text evidence="1 6 7">Belongs to the acetokinase family.</text>
</comment>
<evidence type="ECO:0000256" key="2">
    <source>
        <dbReference type="ARBA" id="ARBA00022679"/>
    </source>
</evidence>
<dbReference type="HAMAP" id="MF_00020">
    <property type="entry name" value="Acetate_kinase"/>
    <property type="match status" value="1"/>
</dbReference>
<feature type="binding site" evidence="6">
    <location>
        <position position="92"/>
    </location>
    <ligand>
        <name>substrate</name>
    </ligand>
</feature>
<evidence type="ECO:0000256" key="3">
    <source>
        <dbReference type="ARBA" id="ARBA00022741"/>
    </source>
</evidence>
<evidence type="ECO:0000256" key="1">
    <source>
        <dbReference type="ARBA" id="ARBA00008748"/>
    </source>
</evidence>
<keyword evidence="6" id="KW-0479">Metal-binding</keyword>
<dbReference type="SUPFAM" id="SSF53067">
    <property type="entry name" value="Actin-like ATPase domain"/>
    <property type="match status" value="2"/>
</dbReference>
<evidence type="ECO:0000256" key="5">
    <source>
        <dbReference type="ARBA" id="ARBA00022840"/>
    </source>
</evidence>
<dbReference type="EC" id="2.7.2.1" evidence="6"/>
<comment type="pathway">
    <text evidence="6">Metabolic intermediate biosynthesis; acetyl-CoA biosynthesis; acetyl-CoA from acetate: step 1/2.</text>
</comment>
<reference evidence="10" key="1">
    <citation type="journal article" date="2019" name="Int. J. Syst. Evol. Microbiol.">
        <title>The Global Catalogue of Microorganisms (GCM) 10K type strain sequencing project: providing services to taxonomists for standard genome sequencing and annotation.</title>
        <authorList>
            <consortium name="The Broad Institute Genomics Platform"/>
            <consortium name="The Broad Institute Genome Sequencing Center for Infectious Disease"/>
            <person name="Wu L."/>
            <person name="Ma J."/>
        </authorList>
    </citation>
    <scope>NUCLEOTIDE SEQUENCE [LARGE SCALE GENOMIC DNA]</scope>
    <source>
        <strain evidence="10">CCM 7043</strain>
    </source>
</reference>
<evidence type="ECO:0000313" key="10">
    <source>
        <dbReference type="Proteomes" id="UP001597338"/>
    </source>
</evidence>
<dbReference type="CDD" id="cd24010">
    <property type="entry name" value="ASKHA_NBD_AcK_PK"/>
    <property type="match status" value="1"/>
</dbReference>
<dbReference type="PANTHER" id="PTHR21060">
    <property type="entry name" value="ACETATE KINASE"/>
    <property type="match status" value="1"/>
</dbReference>
<feature type="binding site" evidence="6">
    <location>
        <position position="402"/>
    </location>
    <ligand>
        <name>Mg(2+)</name>
        <dbReference type="ChEBI" id="CHEBI:18420"/>
    </ligand>
</feature>
<evidence type="ECO:0000313" key="9">
    <source>
        <dbReference type="EMBL" id="MFD2026472.1"/>
    </source>
</evidence>
<evidence type="ECO:0000256" key="8">
    <source>
        <dbReference type="SAM" id="MobiDB-lite"/>
    </source>
</evidence>
<dbReference type="RefSeq" id="WP_377198314.1">
    <property type="nucleotide sequence ID" value="NZ_JBHUHF010000001.1"/>
</dbReference>
<dbReference type="Gene3D" id="3.30.420.40">
    <property type="match status" value="2"/>
</dbReference>
<feature type="binding site" evidence="6">
    <location>
        <begin position="218"/>
        <end position="222"/>
    </location>
    <ligand>
        <name>ATP</name>
        <dbReference type="ChEBI" id="CHEBI:30616"/>
    </ligand>
</feature>
<gene>
    <name evidence="6" type="primary">ackA</name>
    <name evidence="9" type="ORF">ACFSL2_13215</name>
</gene>
<comment type="cofactor">
    <cofactor evidence="6">
        <name>Mg(2+)</name>
        <dbReference type="ChEBI" id="CHEBI:18420"/>
    </cofactor>
    <cofactor evidence="6">
        <name>Mn(2+)</name>
        <dbReference type="ChEBI" id="CHEBI:29035"/>
    </cofactor>
    <text evidence="6">Mg(2+). Can also accept Mn(2+).</text>
</comment>
<comment type="catalytic activity">
    <reaction evidence="6">
        <text>acetate + ATP = acetyl phosphate + ADP</text>
        <dbReference type="Rhea" id="RHEA:11352"/>
        <dbReference type="ChEBI" id="CHEBI:22191"/>
        <dbReference type="ChEBI" id="CHEBI:30089"/>
        <dbReference type="ChEBI" id="CHEBI:30616"/>
        <dbReference type="ChEBI" id="CHEBI:456216"/>
        <dbReference type="EC" id="2.7.2.1"/>
    </reaction>
</comment>
<feature type="site" description="Transition state stabilizer" evidence="6">
    <location>
        <position position="251"/>
    </location>
</feature>
<dbReference type="PROSITE" id="PS01075">
    <property type="entry name" value="ACETATE_KINASE_1"/>
    <property type="match status" value="1"/>
</dbReference>
<name>A0ABW4VCT3_9MICO</name>
<feature type="binding site" evidence="6">
    <location>
        <begin position="339"/>
        <end position="343"/>
    </location>
    <ligand>
        <name>ATP</name>
        <dbReference type="ChEBI" id="CHEBI:30616"/>
    </ligand>
</feature>
<dbReference type="PANTHER" id="PTHR21060:SF15">
    <property type="entry name" value="ACETATE KINASE-RELATED"/>
    <property type="match status" value="1"/>
</dbReference>
<proteinExistence type="inferred from homology"/>
<keyword evidence="5 6" id="KW-0067">ATP-binding</keyword>
<dbReference type="GO" id="GO:0016301">
    <property type="term" value="F:kinase activity"/>
    <property type="evidence" value="ECO:0007669"/>
    <property type="project" value="UniProtKB-KW"/>
</dbReference>
<dbReference type="NCBIfam" id="TIGR00016">
    <property type="entry name" value="ackA"/>
    <property type="match status" value="1"/>
</dbReference>
<dbReference type="PIRSF" id="PIRSF000722">
    <property type="entry name" value="Acetate_prop_kin"/>
    <property type="match status" value="1"/>
</dbReference>
<dbReference type="Proteomes" id="UP001597338">
    <property type="component" value="Unassembled WGS sequence"/>
</dbReference>
<organism evidence="9 10">
    <name type="scientific">Promicromonospora aerolata</name>
    <dbReference type="NCBI Taxonomy" id="195749"/>
    <lineage>
        <taxon>Bacteria</taxon>
        <taxon>Bacillati</taxon>
        <taxon>Actinomycetota</taxon>
        <taxon>Actinomycetes</taxon>
        <taxon>Micrococcales</taxon>
        <taxon>Promicromonosporaceae</taxon>
        <taxon>Promicromonospora</taxon>
    </lineage>
</organism>
<dbReference type="InterPro" id="IPR043129">
    <property type="entry name" value="ATPase_NBD"/>
</dbReference>
<comment type="subunit">
    <text evidence="6">Homodimer.</text>
</comment>
<keyword evidence="4 6" id="KW-0418">Kinase</keyword>
<dbReference type="InterPro" id="IPR023865">
    <property type="entry name" value="Aliphatic_acid_kinase_CS"/>
</dbReference>
<evidence type="ECO:0000256" key="6">
    <source>
        <dbReference type="HAMAP-Rule" id="MF_00020"/>
    </source>
</evidence>
<evidence type="ECO:0000256" key="4">
    <source>
        <dbReference type="ARBA" id="ARBA00022777"/>
    </source>
</evidence>
<accession>A0ABW4VCT3</accession>
<comment type="caution">
    <text evidence="9">The sequence shown here is derived from an EMBL/GenBank/DDBJ whole genome shotgun (WGS) entry which is preliminary data.</text>
</comment>
<feature type="compositionally biased region" description="Polar residues" evidence="8">
    <location>
        <begin position="40"/>
        <end position="49"/>
    </location>
</feature>
<keyword evidence="3 6" id="KW-0547">Nucleotide-binding</keyword>
<dbReference type="EMBL" id="JBHUHF010000001">
    <property type="protein sequence ID" value="MFD2026472.1"/>
    <property type="molecule type" value="Genomic_DNA"/>
</dbReference>
<dbReference type="InterPro" id="IPR000890">
    <property type="entry name" value="Aliphatic_acid_kin_short-chain"/>
</dbReference>